<dbReference type="PANTHER" id="PTHR45947">
    <property type="entry name" value="SULFOQUINOVOSYL TRANSFERASE SQD2"/>
    <property type="match status" value="1"/>
</dbReference>
<comment type="caution">
    <text evidence="3">The sequence shown here is derived from an EMBL/GenBank/DDBJ whole genome shotgun (WGS) entry which is preliminary data.</text>
</comment>
<dbReference type="PANTHER" id="PTHR45947:SF3">
    <property type="entry name" value="SULFOQUINOVOSYL TRANSFERASE SQD2"/>
    <property type="match status" value="1"/>
</dbReference>
<dbReference type="SUPFAM" id="SSF53756">
    <property type="entry name" value="UDP-Glycosyltransferase/glycogen phosphorylase"/>
    <property type="match status" value="1"/>
</dbReference>
<evidence type="ECO:0000259" key="1">
    <source>
        <dbReference type="Pfam" id="PF00534"/>
    </source>
</evidence>
<dbReference type="EMBL" id="FNQC01000013">
    <property type="protein sequence ID" value="SDZ41534.1"/>
    <property type="molecule type" value="Genomic_DNA"/>
</dbReference>
<accession>A0A1H3SUA6</accession>
<protein>
    <submittedName>
        <fullName evidence="3">Glycosyltransferase involved in cell wall bisynthesis</fullName>
    </submittedName>
</protein>
<evidence type="ECO:0000313" key="3">
    <source>
        <dbReference type="EMBL" id="SDZ41534.1"/>
    </source>
</evidence>
<gene>
    <name evidence="3" type="ORF">SAMN05444412_113129</name>
</gene>
<dbReference type="InterPro" id="IPR001296">
    <property type="entry name" value="Glyco_trans_1"/>
</dbReference>
<feature type="domain" description="Glycosyl transferase family 1" evidence="1">
    <location>
        <begin position="185"/>
        <end position="258"/>
    </location>
</feature>
<dbReference type="RefSeq" id="WP_019599021.1">
    <property type="nucleotide sequence ID" value="NZ_FNQC01000013.1"/>
</dbReference>
<reference evidence="3 4" key="1">
    <citation type="submission" date="2016-10" db="EMBL/GenBank/DDBJ databases">
        <authorList>
            <person name="Varghese N."/>
            <person name="Submissions S."/>
        </authorList>
    </citation>
    <scope>NUCLEOTIDE SEQUENCE [LARGE SCALE GENOMIC DNA]</scope>
    <source>
        <strain evidence="3 4">DSM 17997</strain>
    </source>
</reference>
<dbReference type="InterPro" id="IPR050194">
    <property type="entry name" value="Glycosyltransferase_grp1"/>
</dbReference>
<dbReference type="Pfam" id="PF00534">
    <property type="entry name" value="Glycos_transf_1"/>
    <property type="match status" value="1"/>
</dbReference>
<name>A0A1H3SUA6_9BACT</name>
<evidence type="ECO:0000259" key="2">
    <source>
        <dbReference type="Pfam" id="PF13439"/>
    </source>
</evidence>
<dbReference type="CDD" id="cd03801">
    <property type="entry name" value="GT4_PimA-like"/>
    <property type="match status" value="1"/>
</dbReference>
<sequence>MKKILYVTNMFPTIGHPFFGIFIKEQIDSLKKYFLFSEQTYFINGLHKSKFEYLKSVFYVPYIIMKSKPDIIHIHYGISGLFLLFFKTNVPVYLTLHGCDFLEHGNNRWQVWISKMVAKKANQIFVQNSEMKRLGLTINPNVEILTCGVDTDFFNPEICELIKFDSKVIIFPSDPTRSEKNFPLFQKVIEKLDNIEKVIILCIDKMNRHEIRNLLSSADCLLMTSISEGSPQVIKEALSCGLPVVSVPVGNVDEMIEGVPNCFVSSGFEVDELYSLVSKSLNGSKNGIRKTFLNKMIYDNSNISARLAGFYQIPEKI</sequence>
<dbReference type="Gene3D" id="3.40.50.2000">
    <property type="entry name" value="Glycogen Phosphorylase B"/>
    <property type="match status" value="2"/>
</dbReference>
<dbReference type="Pfam" id="PF13439">
    <property type="entry name" value="Glyco_transf_4"/>
    <property type="match status" value="1"/>
</dbReference>
<keyword evidence="4" id="KW-1185">Reference proteome</keyword>
<feature type="domain" description="Glycosyltransferase subfamily 4-like N-terminal" evidence="2">
    <location>
        <begin position="48"/>
        <end position="152"/>
    </location>
</feature>
<evidence type="ECO:0000313" key="4">
    <source>
        <dbReference type="Proteomes" id="UP000199663"/>
    </source>
</evidence>
<proteinExistence type="predicted"/>
<dbReference type="Proteomes" id="UP000199663">
    <property type="component" value="Unassembled WGS sequence"/>
</dbReference>
<organism evidence="3 4">
    <name type="scientific">Rhodonellum ikkaensis</name>
    <dbReference type="NCBI Taxonomy" id="336829"/>
    <lineage>
        <taxon>Bacteria</taxon>
        <taxon>Pseudomonadati</taxon>
        <taxon>Bacteroidota</taxon>
        <taxon>Cytophagia</taxon>
        <taxon>Cytophagales</taxon>
        <taxon>Cytophagaceae</taxon>
        <taxon>Rhodonellum</taxon>
    </lineage>
</organism>
<dbReference type="InterPro" id="IPR028098">
    <property type="entry name" value="Glyco_trans_4-like_N"/>
</dbReference>